<gene>
    <name evidence="7" type="ORF">SHERM_17674</name>
</gene>
<dbReference type="OrthoDB" id="1889094at2759"/>
<dbReference type="Proteomes" id="UP001153555">
    <property type="component" value="Unassembled WGS sequence"/>
</dbReference>
<evidence type="ECO:0000313" key="7">
    <source>
        <dbReference type="EMBL" id="CAA0818783.1"/>
    </source>
</evidence>
<keyword evidence="2 5" id="KW-0812">Transmembrane</keyword>
<evidence type="ECO:0000259" key="6">
    <source>
        <dbReference type="Pfam" id="PF03168"/>
    </source>
</evidence>
<evidence type="ECO:0000256" key="1">
    <source>
        <dbReference type="ARBA" id="ARBA00004167"/>
    </source>
</evidence>
<reference evidence="7" key="1">
    <citation type="submission" date="2019-12" db="EMBL/GenBank/DDBJ databases">
        <authorList>
            <person name="Scholes J."/>
        </authorList>
    </citation>
    <scope>NUCLEOTIDE SEQUENCE</scope>
</reference>
<keyword evidence="8" id="KW-1185">Reference proteome</keyword>
<protein>
    <submittedName>
        <fullName evidence="7">NDR1/HIN1-like 2</fullName>
    </submittedName>
</protein>
<evidence type="ECO:0000256" key="3">
    <source>
        <dbReference type="ARBA" id="ARBA00022989"/>
    </source>
</evidence>
<evidence type="ECO:0000313" key="8">
    <source>
        <dbReference type="Proteomes" id="UP001153555"/>
    </source>
</evidence>
<dbReference type="GO" id="GO:0098542">
    <property type="term" value="P:defense response to other organism"/>
    <property type="evidence" value="ECO:0007669"/>
    <property type="project" value="InterPro"/>
</dbReference>
<dbReference type="PANTHER" id="PTHR31415:SF4">
    <property type="entry name" value="NDR1_HIN1-LIKE PROTEIN 3"/>
    <property type="match status" value="1"/>
</dbReference>
<dbReference type="Pfam" id="PF03168">
    <property type="entry name" value="LEA_2"/>
    <property type="match status" value="1"/>
</dbReference>
<name>A0A9N7R7M8_STRHE</name>
<organism evidence="7 8">
    <name type="scientific">Striga hermonthica</name>
    <name type="common">Purple witchweed</name>
    <name type="synonym">Buchnera hermonthica</name>
    <dbReference type="NCBI Taxonomy" id="68872"/>
    <lineage>
        <taxon>Eukaryota</taxon>
        <taxon>Viridiplantae</taxon>
        <taxon>Streptophyta</taxon>
        <taxon>Embryophyta</taxon>
        <taxon>Tracheophyta</taxon>
        <taxon>Spermatophyta</taxon>
        <taxon>Magnoliopsida</taxon>
        <taxon>eudicotyledons</taxon>
        <taxon>Gunneridae</taxon>
        <taxon>Pentapetalae</taxon>
        <taxon>asterids</taxon>
        <taxon>lamiids</taxon>
        <taxon>Lamiales</taxon>
        <taxon>Orobanchaceae</taxon>
        <taxon>Buchnereae</taxon>
        <taxon>Striga</taxon>
    </lineage>
</organism>
<dbReference type="GO" id="GO:0009506">
    <property type="term" value="C:plasmodesma"/>
    <property type="evidence" value="ECO:0007669"/>
    <property type="project" value="TreeGrafter"/>
</dbReference>
<accession>A0A9N7R7M8</accession>
<comment type="subcellular location">
    <subcellularLocation>
        <location evidence="1">Membrane</location>
        <topology evidence="1">Single-pass membrane protein</topology>
    </subcellularLocation>
</comment>
<proteinExistence type="predicted"/>
<dbReference type="EMBL" id="CACSLK010017620">
    <property type="protein sequence ID" value="CAA0818783.1"/>
    <property type="molecule type" value="Genomic_DNA"/>
</dbReference>
<dbReference type="GO" id="GO:0005886">
    <property type="term" value="C:plasma membrane"/>
    <property type="evidence" value="ECO:0007669"/>
    <property type="project" value="TreeGrafter"/>
</dbReference>
<evidence type="ECO:0000256" key="4">
    <source>
        <dbReference type="ARBA" id="ARBA00023136"/>
    </source>
</evidence>
<comment type="caution">
    <text evidence="7">The sequence shown here is derived from an EMBL/GenBank/DDBJ whole genome shotgun (WGS) entry which is preliminary data.</text>
</comment>
<dbReference type="PANTHER" id="PTHR31415">
    <property type="entry name" value="OS05G0367900 PROTEIN"/>
    <property type="match status" value="1"/>
</dbReference>
<dbReference type="InterPro" id="IPR004864">
    <property type="entry name" value="LEA_2"/>
</dbReference>
<keyword evidence="3 5" id="KW-1133">Transmembrane helix</keyword>
<evidence type="ECO:0000256" key="2">
    <source>
        <dbReference type="ARBA" id="ARBA00022692"/>
    </source>
</evidence>
<feature type="domain" description="Late embryogenesis abundant protein LEA-2 subgroup" evidence="6">
    <location>
        <begin position="110"/>
        <end position="211"/>
    </location>
</feature>
<feature type="transmembrane region" description="Helical" evidence="5">
    <location>
        <begin position="55"/>
        <end position="77"/>
    </location>
</feature>
<sequence>MGGTKQPQLNGGFYGPAVLPPQKNYHRPGRGGGGCCCNPFSCCCGCLVNCICTCVFQIILTILIVVGIVVFVLWLVFRPNTVRFHATGASLAEFSLDGNNTLRYDLAVNLTIRNPNRRIGIYYDRIEARALYQGQRFASVDLQRFYQGHKNTSEATAVFRGTHLLPLGSRERSRYDQNSRDGAFDIDVRLYLHSRLKFWFVKSPRVRPNIECDLRRIPLRSNGTVLGAAFEPTRCDFDWR</sequence>
<evidence type="ECO:0000256" key="5">
    <source>
        <dbReference type="SAM" id="Phobius"/>
    </source>
</evidence>
<keyword evidence="4 5" id="KW-0472">Membrane</keyword>
<dbReference type="AlphaFoldDB" id="A0A9N7R7M8"/>
<dbReference type="InterPro" id="IPR044839">
    <property type="entry name" value="NDR1-like"/>
</dbReference>